<dbReference type="InterPro" id="IPR004482">
    <property type="entry name" value="Mg_chelat-rel"/>
</dbReference>
<proteinExistence type="inferred from homology"/>
<evidence type="ECO:0000256" key="1">
    <source>
        <dbReference type="ARBA" id="ARBA00006354"/>
    </source>
</evidence>
<keyword evidence="3" id="KW-0067">ATP-binding</keyword>
<dbReference type="EMBL" id="UGGU01000003">
    <property type="protein sequence ID" value="STO32050.1"/>
    <property type="molecule type" value="Genomic_DNA"/>
</dbReference>
<dbReference type="PANTHER" id="PTHR32039:SF7">
    <property type="entry name" value="COMPETENCE PROTEIN COMM"/>
    <property type="match status" value="1"/>
</dbReference>
<dbReference type="InterPro" id="IPR045006">
    <property type="entry name" value="CHLI-like"/>
</dbReference>
<dbReference type="PANTHER" id="PTHR32039">
    <property type="entry name" value="MAGNESIUM-CHELATASE SUBUNIT CHLI"/>
    <property type="match status" value="1"/>
</dbReference>
<dbReference type="InterPro" id="IPR003593">
    <property type="entry name" value="AAA+_ATPase"/>
</dbReference>
<dbReference type="SMART" id="SM00382">
    <property type="entry name" value="AAA"/>
    <property type="match status" value="1"/>
</dbReference>
<dbReference type="InterPro" id="IPR025158">
    <property type="entry name" value="Mg_chelat-rel_C"/>
</dbReference>
<dbReference type="Pfam" id="PF13541">
    <property type="entry name" value="ChlI"/>
    <property type="match status" value="1"/>
</dbReference>
<dbReference type="PRINTS" id="PR01657">
    <property type="entry name" value="MCMFAMILY"/>
</dbReference>
<dbReference type="Gene3D" id="3.40.50.300">
    <property type="entry name" value="P-loop containing nucleotide triphosphate hydrolases"/>
    <property type="match status" value="1"/>
</dbReference>
<dbReference type="InterPro" id="IPR001208">
    <property type="entry name" value="MCM_dom"/>
</dbReference>
<sequence length="500" mass="55665">MNKKVLSSSYIGIESFLVEVEVDISNGLPNFSIIGLGDTAISESKDRIRTALKNSNFKLEPKKIIINLSPAGVKKEGAHFDLPIAVGIMMAMGFLKDRYNILEHYLFLGELSLNGDIKRVRGALNSVIFAKEKGYKGVVLPVENYQEATLIKGVEVIPVKNLQDVAEFISKNIVKDVQRKIIPSIEGPELDFSDVKGQTMAKRALEIAAAGKHNLIMIGSPGSGKTMLCKRITTILPSLNEKEIVDSTKIYSIAGELSEERPIIDIPPFRAPHHTSTPVAIVGGGKKVIPGEVSLASGGVLFLDELAEFSRSVLESLRQPLEDGIVSISRAQYRVEFKTDFIFIGASNPCPCGFLLDDNGKCNCTQTEINKYMKKISGPIMDRIDLHVEMRRLTEEELMTYKSGESSKEIKERVLKAREIQRKRYGEGAYNGTISQKQIQKYCKLSKENMEYFKRVIQVMEISARGYDKILKVARTIADLAGSENIEKEHLMEAVSFRNR</sequence>
<evidence type="ECO:0000256" key="2">
    <source>
        <dbReference type="ARBA" id="ARBA00022741"/>
    </source>
</evidence>
<dbReference type="InterPro" id="IPR014721">
    <property type="entry name" value="Ribsml_uS5_D2-typ_fold_subgr"/>
</dbReference>
<dbReference type="SUPFAM" id="SSF54211">
    <property type="entry name" value="Ribosomal protein S5 domain 2-like"/>
    <property type="match status" value="1"/>
</dbReference>
<protein>
    <submittedName>
        <fullName evidence="5">Competence protein ComM</fullName>
    </submittedName>
</protein>
<evidence type="ECO:0000313" key="6">
    <source>
        <dbReference type="Proteomes" id="UP000255328"/>
    </source>
</evidence>
<dbReference type="OrthoDB" id="9813147at2"/>
<dbReference type="InterPro" id="IPR027417">
    <property type="entry name" value="P-loop_NTPase"/>
</dbReference>
<dbReference type="SUPFAM" id="SSF52540">
    <property type="entry name" value="P-loop containing nucleoside triphosphate hydrolases"/>
    <property type="match status" value="1"/>
</dbReference>
<dbReference type="GO" id="GO:0005524">
    <property type="term" value="F:ATP binding"/>
    <property type="evidence" value="ECO:0007669"/>
    <property type="project" value="UniProtKB-KW"/>
</dbReference>
<dbReference type="NCBIfam" id="TIGR00368">
    <property type="entry name" value="YifB family Mg chelatase-like AAA ATPase"/>
    <property type="match status" value="1"/>
</dbReference>
<dbReference type="GO" id="GO:0003677">
    <property type="term" value="F:DNA binding"/>
    <property type="evidence" value="ECO:0007669"/>
    <property type="project" value="InterPro"/>
</dbReference>
<feature type="domain" description="AAA+ ATPase" evidence="4">
    <location>
        <begin position="211"/>
        <end position="394"/>
    </location>
</feature>
<gene>
    <name evidence="5" type="primary">comM</name>
    <name evidence="5" type="ORF">NCTC10723_01515</name>
</gene>
<keyword evidence="6" id="KW-1185">Reference proteome</keyword>
<dbReference type="InterPro" id="IPR020568">
    <property type="entry name" value="Ribosomal_Su5_D2-typ_SF"/>
</dbReference>
<evidence type="ECO:0000259" key="4">
    <source>
        <dbReference type="SMART" id="SM00382"/>
    </source>
</evidence>
<keyword evidence="2" id="KW-0547">Nucleotide-binding</keyword>
<organism evidence="5 6">
    <name type="scientific">Fusobacterium necrogenes</name>
    <dbReference type="NCBI Taxonomy" id="858"/>
    <lineage>
        <taxon>Bacteria</taxon>
        <taxon>Fusobacteriati</taxon>
        <taxon>Fusobacteriota</taxon>
        <taxon>Fusobacteriia</taxon>
        <taxon>Fusobacteriales</taxon>
        <taxon>Fusobacteriaceae</taxon>
        <taxon>Fusobacterium</taxon>
    </lineage>
</organism>
<accession>A0A377GYI1</accession>
<dbReference type="Pfam" id="PF13335">
    <property type="entry name" value="Mg_chelatase_C"/>
    <property type="match status" value="1"/>
</dbReference>
<comment type="similarity">
    <text evidence="1">Belongs to the Mg-chelatase subunits D/I family. ComM subfamily.</text>
</comment>
<dbReference type="InterPro" id="IPR000523">
    <property type="entry name" value="Mg_chelatse_chII-like_cat_dom"/>
</dbReference>
<dbReference type="AlphaFoldDB" id="A0A377GYI1"/>
<dbReference type="Pfam" id="PF01078">
    <property type="entry name" value="Mg_chelatase"/>
    <property type="match status" value="1"/>
</dbReference>
<reference evidence="5 6" key="1">
    <citation type="submission" date="2018-06" db="EMBL/GenBank/DDBJ databases">
        <authorList>
            <consortium name="Pathogen Informatics"/>
            <person name="Doyle S."/>
        </authorList>
    </citation>
    <scope>NUCLEOTIDE SEQUENCE [LARGE SCALE GENOMIC DNA]</scope>
    <source>
        <strain evidence="5 6">NCTC10723</strain>
    </source>
</reference>
<dbReference type="RefSeq" id="WP_115270897.1">
    <property type="nucleotide sequence ID" value="NZ_CASFEE010000008.1"/>
</dbReference>
<evidence type="ECO:0000256" key="3">
    <source>
        <dbReference type="ARBA" id="ARBA00022840"/>
    </source>
</evidence>
<dbReference type="Gene3D" id="3.30.230.10">
    <property type="match status" value="1"/>
</dbReference>
<evidence type="ECO:0000313" key="5">
    <source>
        <dbReference type="EMBL" id="STO32050.1"/>
    </source>
</evidence>
<dbReference type="Proteomes" id="UP000255328">
    <property type="component" value="Unassembled WGS sequence"/>
</dbReference>
<name>A0A377GYI1_9FUSO</name>
<dbReference type="CDD" id="cd00009">
    <property type="entry name" value="AAA"/>
    <property type="match status" value="1"/>
</dbReference>